<evidence type="ECO:0000313" key="18">
    <source>
        <dbReference type="Proteomes" id="UP001054889"/>
    </source>
</evidence>
<evidence type="ECO:0000313" key="17">
    <source>
        <dbReference type="EMBL" id="GJN33155.1"/>
    </source>
</evidence>
<evidence type="ECO:0000256" key="9">
    <source>
        <dbReference type="ARBA" id="ARBA00023004"/>
    </source>
</evidence>
<dbReference type="InterPro" id="IPR002016">
    <property type="entry name" value="Haem_peroxidase"/>
</dbReference>
<keyword evidence="7 12" id="KW-0106">Calcium</keyword>
<evidence type="ECO:0000256" key="8">
    <source>
        <dbReference type="ARBA" id="ARBA00023002"/>
    </source>
</evidence>
<feature type="binding site" evidence="12">
    <location>
        <position position="68"/>
    </location>
    <ligand>
        <name>Ca(2+)</name>
        <dbReference type="ChEBI" id="CHEBI:29108"/>
        <label>1</label>
    </ligand>
</feature>
<dbReference type="EMBL" id="BQKI01000084">
    <property type="protein sequence ID" value="GJN33155.1"/>
    <property type="molecule type" value="Genomic_DNA"/>
</dbReference>
<feature type="binding site" evidence="12">
    <location>
        <position position="63"/>
    </location>
    <ligand>
        <name>Ca(2+)</name>
        <dbReference type="ChEBI" id="CHEBI:29108"/>
        <label>1</label>
    </ligand>
</feature>
<dbReference type="GO" id="GO:0042744">
    <property type="term" value="P:hydrogen peroxide catabolic process"/>
    <property type="evidence" value="ECO:0007669"/>
    <property type="project" value="UniProtKB-KW"/>
</dbReference>
<comment type="cofactor">
    <cofactor evidence="12">
        <name>Ca(2+)</name>
        <dbReference type="ChEBI" id="CHEBI:29108"/>
    </cofactor>
    <text evidence="12">Binds 2 calcium ions per subunit.</text>
</comment>
<dbReference type="AlphaFoldDB" id="A0AAV5FDW8"/>
<dbReference type="InterPro" id="IPR000823">
    <property type="entry name" value="Peroxidase_pln"/>
</dbReference>
<feature type="active site" description="Proton acceptor" evidence="11">
    <location>
        <position position="62"/>
    </location>
</feature>
<dbReference type="GO" id="GO:0005576">
    <property type="term" value="C:extracellular region"/>
    <property type="evidence" value="ECO:0007669"/>
    <property type="project" value="UniProtKB-SubCell"/>
</dbReference>
<evidence type="ECO:0000256" key="2">
    <source>
        <dbReference type="ARBA" id="ARBA00001970"/>
    </source>
</evidence>
<keyword evidence="18" id="KW-1185">Reference proteome</keyword>
<dbReference type="Gene3D" id="1.10.520.10">
    <property type="match status" value="2"/>
</dbReference>
<feature type="disulfide bond" evidence="14">
    <location>
        <begin position="64"/>
        <end position="69"/>
    </location>
</feature>
<keyword evidence="4" id="KW-0575">Peroxidase</keyword>
<evidence type="ECO:0000256" key="14">
    <source>
        <dbReference type="PIRSR" id="PIRSR600823-5"/>
    </source>
</evidence>
<evidence type="ECO:0000256" key="13">
    <source>
        <dbReference type="PIRSR" id="PIRSR600823-4"/>
    </source>
</evidence>
<evidence type="ECO:0000256" key="12">
    <source>
        <dbReference type="PIRSR" id="PIRSR600823-3"/>
    </source>
</evidence>
<dbReference type="SUPFAM" id="SSF48113">
    <property type="entry name" value="Heme-dependent peroxidases"/>
    <property type="match status" value="2"/>
</dbReference>
<evidence type="ECO:0000256" key="10">
    <source>
        <dbReference type="ARBA" id="ARBA00023324"/>
    </source>
</evidence>
<reference evidence="17" key="2">
    <citation type="submission" date="2021-12" db="EMBL/GenBank/DDBJ databases">
        <title>Resequencing data analysis of finger millet.</title>
        <authorList>
            <person name="Hatakeyama M."/>
            <person name="Aluri S."/>
            <person name="Balachadran M.T."/>
            <person name="Sivarajan S.R."/>
            <person name="Poveda L."/>
            <person name="Shimizu-Inatsugi R."/>
            <person name="Schlapbach R."/>
            <person name="Sreeman S.M."/>
            <person name="Shimizu K.K."/>
        </authorList>
    </citation>
    <scope>NUCLEOTIDE SEQUENCE</scope>
</reference>
<feature type="binding site" evidence="12">
    <location>
        <position position="72"/>
    </location>
    <ligand>
        <name>Ca(2+)</name>
        <dbReference type="ChEBI" id="CHEBI:29108"/>
        <label>1</label>
    </ligand>
</feature>
<dbReference type="Pfam" id="PF00141">
    <property type="entry name" value="peroxidase"/>
    <property type="match status" value="1"/>
</dbReference>
<protein>
    <recommendedName>
        <fullName evidence="16">Plant heme peroxidase family profile domain-containing protein</fullName>
    </recommendedName>
</protein>
<dbReference type="GO" id="GO:0020037">
    <property type="term" value="F:heme binding"/>
    <property type="evidence" value="ECO:0007669"/>
    <property type="project" value="InterPro"/>
</dbReference>
<evidence type="ECO:0000256" key="4">
    <source>
        <dbReference type="ARBA" id="ARBA00022559"/>
    </source>
</evidence>
<dbReference type="PANTHER" id="PTHR31517">
    <property type="match status" value="1"/>
</dbReference>
<dbReference type="PANTHER" id="PTHR31517:SF48">
    <property type="entry name" value="PEROXIDASE 16-RELATED"/>
    <property type="match status" value="1"/>
</dbReference>
<keyword evidence="6 12" id="KW-0479">Metal-binding</keyword>
<comment type="catalytic activity">
    <reaction evidence="1">
        <text>2 a phenolic donor + H2O2 = 2 a phenolic radical donor + 2 H2O</text>
        <dbReference type="Rhea" id="RHEA:56136"/>
        <dbReference type="ChEBI" id="CHEBI:15377"/>
        <dbReference type="ChEBI" id="CHEBI:16240"/>
        <dbReference type="ChEBI" id="CHEBI:139520"/>
        <dbReference type="ChEBI" id="CHEBI:139521"/>
        <dbReference type="EC" id="1.11.1.7"/>
    </reaction>
</comment>
<evidence type="ECO:0000256" key="6">
    <source>
        <dbReference type="ARBA" id="ARBA00022723"/>
    </source>
</evidence>
<feature type="binding site" evidence="12">
    <location>
        <position position="70"/>
    </location>
    <ligand>
        <name>Ca(2+)</name>
        <dbReference type="ChEBI" id="CHEBI:29108"/>
        <label>1</label>
    </ligand>
</feature>
<keyword evidence="10" id="KW-0376">Hydrogen peroxide</keyword>
<dbReference type="GO" id="GO:0046872">
    <property type="term" value="F:metal ion binding"/>
    <property type="evidence" value="ECO:0007669"/>
    <property type="project" value="UniProtKB-KW"/>
</dbReference>
<dbReference type="PROSITE" id="PS50873">
    <property type="entry name" value="PEROXIDASE_4"/>
    <property type="match status" value="1"/>
</dbReference>
<dbReference type="InterPro" id="IPR019794">
    <property type="entry name" value="Peroxidases_AS"/>
</dbReference>
<reference evidence="17" key="1">
    <citation type="journal article" date="2018" name="DNA Res.">
        <title>Multiple hybrid de novo genome assembly of finger millet, an orphan allotetraploid crop.</title>
        <authorList>
            <person name="Hatakeyama M."/>
            <person name="Aluri S."/>
            <person name="Balachadran M.T."/>
            <person name="Sivarajan S.R."/>
            <person name="Patrignani A."/>
            <person name="Gruter S."/>
            <person name="Poveda L."/>
            <person name="Shimizu-Inatsugi R."/>
            <person name="Baeten J."/>
            <person name="Francoijs K.J."/>
            <person name="Nataraja K.N."/>
            <person name="Reddy Y.A.N."/>
            <person name="Phadnis S."/>
            <person name="Ravikumar R.L."/>
            <person name="Schlapbach R."/>
            <person name="Sreeman S.M."/>
            <person name="Shimizu K.K."/>
        </authorList>
    </citation>
    <scope>NUCLEOTIDE SEQUENCE</scope>
</reference>
<evidence type="ECO:0000259" key="16">
    <source>
        <dbReference type="PROSITE" id="PS50873"/>
    </source>
</evidence>
<feature type="binding site" evidence="12">
    <location>
        <position position="66"/>
    </location>
    <ligand>
        <name>Ca(2+)</name>
        <dbReference type="ChEBI" id="CHEBI:29108"/>
        <label>1</label>
    </ligand>
</feature>
<dbReference type="GO" id="GO:0140825">
    <property type="term" value="F:lactoperoxidase activity"/>
    <property type="evidence" value="ECO:0007669"/>
    <property type="project" value="UniProtKB-EC"/>
</dbReference>
<keyword evidence="5" id="KW-0349">Heme</keyword>
<dbReference type="GO" id="GO:0006979">
    <property type="term" value="P:response to oxidative stress"/>
    <property type="evidence" value="ECO:0007669"/>
    <property type="project" value="InterPro"/>
</dbReference>
<dbReference type="Proteomes" id="UP001054889">
    <property type="component" value="Unassembled WGS sequence"/>
</dbReference>
<comment type="cofactor">
    <cofactor evidence="2">
        <name>heme b</name>
        <dbReference type="ChEBI" id="CHEBI:60344"/>
    </cofactor>
</comment>
<proteinExistence type="inferred from homology"/>
<evidence type="ECO:0000256" key="1">
    <source>
        <dbReference type="ARBA" id="ARBA00000189"/>
    </source>
</evidence>
<accession>A0AAV5FDW8</accession>
<name>A0AAV5FDW8_ELECO</name>
<feature type="site" description="Transition state stabilizer" evidence="13">
    <location>
        <position position="58"/>
    </location>
</feature>
<organism evidence="17 18">
    <name type="scientific">Eleusine coracana subsp. coracana</name>
    <dbReference type="NCBI Taxonomy" id="191504"/>
    <lineage>
        <taxon>Eukaryota</taxon>
        <taxon>Viridiplantae</taxon>
        <taxon>Streptophyta</taxon>
        <taxon>Embryophyta</taxon>
        <taxon>Tracheophyta</taxon>
        <taxon>Spermatophyta</taxon>
        <taxon>Magnoliopsida</taxon>
        <taxon>Liliopsida</taxon>
        <taxon>Poales</taxon>
        <taxon>Poaceae</taxon>
        <taxon>PACMAD clade</taxon>
        <taxon>Chloridoideae</taxon>
        <taxon>Cynodonteae</taxon>
        <taxon>Eleusininae</taxon>
        <taxon>Eleusine</taxon>
    </lineage>
</organism>
<dbReference type="Gene3D" id="1.10.420.10">
    <property type="entry name" value="Peroxidase, domain 2"/>
    <property type="match status" value="1"/>
</dbReference>
<keyword evidence="8" id="KW-0560">Oxidoreductase</keyword>
<sequence length="158" mass="17482">MNRLPRQRGASPSGFGLSYGYYNNRRSSSYCPSAEAIVRDAVRKAVAANPGVGAGLIRLFFHDCFVRGCDASVLDDVTPDVLDRQYYRNVIEKKVLFSSDAVLGNATETAGQVRENANRVGAWERKFELAMEKMGRIEVKTRAGRDAEIRKVCSVVNS</sequence>
<feature type="domain" description="Plant heme peroxidase family profile" evidence="16">
    <location>
        <begin position="16"/>
        <end position="158"/>
    </location>
</feature>
<comment type="similarity">
    <text evidence="15">Belongs to the peroxidase family.</text>
</comment>
<keyword evidence="14" id="KW-1015">Disulfide bond</keyword>
<dbReference type="PRINTS" id="PR00461">
    <property type="entry name" value="PLPEROXIDASE"/>
</dbReference>
<comment type="caution">
    <text evidence="17">The sequence shown here is derived from an EMBL/GenBank/DDBJ whole genome shotgun (WGS) entry which is preliminary data.</text>
</comment>
<dbReference type="PROSITE" id="PS00436">
    <property type="entry name" value="PEROXIDASE_2"/>
    <property type="match status" value="1"/>
</dbReference>
<evidence type="ECO:0000256" key="3">
    <source>
        <dbReference type="ARBA" id="ARBA00004613"/>
    </source>
</evidence>
<dbReference type="InterPro" id="IPR010255">
    <property type="entry name" value="Haem_peroxidase_sf"/>
</dbReference>
<evidence type="ECO:0000256" key="15">
    <source>
        <dbReference type="RuleBase" id="RU004241"/>
    </source>
</evidence>
<evidence type="ECO:0000256" key="7">
    <source>
        <dbReference type="ARBA" id="ARBA00022837"/>
    </source>
</evidence>
<evidence type="ECO:0000256" key="11">
    <source>
        <dbReference type="PIRSR" id="PIRSR600823-1"/>
    </source>
</evidence>
<evidence type="ECO:0000256" key="5">
    <source>
        <dbReference type="ARBA" id="ARBA00022617"/>
    </source>
</evidence>
<gene>
    <name evidence="17" type="primary">gb21722</name>
    <name evidence="17" type="ORF">PR202_gb21722</name>
</gene>
<comment type="subcellular location">
    <subcellularLocation>
        <location evidence="3">Secreted</location>
    </subcellularLocation>
</comment>
<keyword evidence="9" id="KW-0408">Iron</keyword>